<feature type="transmembrane region" description="Helical" evidence="1">
    <location>
        <begin position="153"/>
        <end position="174"/>
    </location>
</feature>
<feature type="transmembrane region" description="Helical" evidence="1">
    <location>
        <begin position="21"/>
        <end position="44"/>
    </location>
</feature>
<keyword evidence="1" id="KW-0812">Transmembrane</keyword>
<keyword evidence="1" id="KW-1133">Transmembrane helix</keyword>
<feature type="transmembrane region" description="Helical" evidence="1">
    <location>
        <begin position="224"/>
        <end position="245"/>
    </location>
</feature>
<keyword evidence="3" id="KW-1185">Reference proteome</keyword>
<dbReference type="Proteomes" id="UP000199514">
    <property type="component" value="Unassembled WGS sequence"/>
</dbReference>
<dbReference type="AlphaFoldDB" id="A0A1I1EAZ3"/>
<dbReference type="EMBL" id="FOLE01000001">
    <property type="protein sequence ID" value="SFB84285.1"/>
    <property type="molecule type" value="Genomic_DNA"/>
</dbReference>
<feature type="transmembrane region" description="Helical" evidence="1">
    <location>
        <begin position="85"/>
        <end position="102"/>
    </location>
</feature>
<keyword evidence="1" id="KW-0472">Membrane</keyword>
<feature type="transmembrane region" description="Helical" evidence="1">
    <location>
        <begin position="257"/>
        <end position="278"/>
    </location>
</feature>
<evidence type="ECO:0000313" key="2">
    <source>
        <dbReference type="EMBL" id="SFB84285.1"/>
    </source>
</evidence>
<feature type="transmembrane region" description="Helical" evidence="1">
    <location>
        <begin position="114"/>
        <end position="133"/>
    </location>
</feature>
<proteinExistence type="predicted"/>
<evidence type="ECO:0000256" key="1">
    <source>
        <dbReference type="SAM" id="Phobius"/>
    </source>
</evidence>
<gene>
    <name evidence="2" type="ORF">SAMN05421780_101725</name>
</gene>
<reference evidence="2 3" key="1">
    <citation type="submission" date="2016-10" db="EMBL/GenBank/DDBJ databases">
        <authorList>
            <person name="de Groot N.N."/>
        </authorList>
    </citation>
    <scope>NUCLEOTIDE SEQUENCE [LARGE SCALE GENOMIC DNA]</scope>
    <source>
        <strain evidence="2 3">DSM 6793</strain>
    </source>
</reference>
<evidence type="ECO:0000313" key="3">
    <source>
        <dbReference type="Proteomes" id="UP000199514"/>
    </source>
</evidence>
<feature type="transmembrane region" description="Helical" evidence="1">
    <location>
        <begin position="195"/>
        <end position="218"/>
    </location>
</feature>
<dbReference type="STRING" id="927664.SAMN05421780_101725"/>
<name>A0A1I1EAZ3_9BACT</name>
<organism evidence="2 3">
    <name type="scientific">Flexibacter flexilis DSM 6793</name>
    <dbReference type="NCBI Taxonomy" id="927664"/>
    <lineage>
        <taxon>Bacteria</taxon>
        <taxon>Pseudomonadati</taxon>
        <taxon>Bacteroidota</taxon>
        <taxon>Cytophagia</taxon>
        <taxon>Cytophagales</taxon>
        <taxon>Flexibacteraceae</taxon>
        <taxon>Flexibacter</taxon>
    </lineage>
</organism>
<sequence>MIPSEQKLSSPQRSSISYNQKLFSVFINYTAFFITSFAIAYFIYHASTVLIALTFHIPTTWSGEGIKFKVSELEWLKQVVVSVRLIPPLILAASSFIFYRIYRFNKRKAGMIKAFWLWMYLNSANFALGNTVADIATNTGVWEGLQAQRIAPIVQVFIAIVCIISMLIIGYKAGRPFLLSANSRELIKKDNKFRFVFFAVILPWLLGSVLFFLVEFIAAGRANFGIYLSIGLMLTPIINSYASYTEISLVKDRQKRIILLEFIVLATIMFSLFVVVNFTRLQF</sequence>
<protein>
    <submittedName>
        <fullName evidence="2">Uncharacterized protein</fullName>
    </submittedName>
</protein>
<accession>A0A1I1EAZ3</accession>
<dbReference type="RefSeq" id="WP_091507417.1">
    <property type="nucleotide sequence ID" value="NZ_FOLE01000001.1"/>
</dbReference>